<reference evidence="1 2" key="2">
    <citation type="submission" date="2018-11" db="EMBL/GenBank/DDBJ databases">
        <authorList>
            <consortium name="Pathogen Informatics"/>
        </authorList>
    </citation>
    <scope>NUCLEOTIDE SEQUENCE [LARGE SCALE GENOMIC DNA]</scope>
    <source>
        <strain evidence="1 2">Egypt</strain>
    </source>
</reference>
<dbReference type="WBParaSite" id="ECPE_0000109801-mRNA-1">
    <property type="protein sequence ID" value="ECPE_0000109801-mRNA-1"/>
    <property type="gene ID" value="ECPE_0000109801"/>
</dbReference>
<accession>A0A183A2B3</accession>
<dbReference type="Proteomes" id="UP000272942">
    <property type="component" value="Unassembled WGS sequence"/>
</dbReference>
<dbReference type="OrthoDB" id="6309362at2759"/>
<keyword evidence="2" id="KW-1185">Reference proteome</keyword>
<dbReference type="AlphaFoldDB" id="A0A183A2B3"/>
<gene>
    <name evidence="1" type="ORF">ECPE_LOCUS1098</name>
</gene>
<name>A0A183A2B3_9TREM</name>
<dbReference type="EMBL" id="UZAN01005311">
    <property type="protein sequence ID" value="VDP33227.1"/>
    <property type="molecule type" value="Genomic_DNA"/>
</dbReference>
<proteinExistence type="predicted"/>
<sequence length="144" mass="16674">MSTIQCTVCYQISDVLVRIRSSHNMQNLVLPHAYKRTHTMHPNTTAVLPSYLMLLSGKATVNKAAFLPVYSIQEFNLERDRQWDTERRYYRPLLDELFPAMEKNNMNDSDKPMVNQVYVFSPSAGELEVTEKVSQIPDQVSYVK</sequence>
<protein>
    <submittedName>
        <fullName evidence="3">DUF1330 domain-containing protein</fullName>
    </submittedName>
</protein>
<organism evidence="3">
    <name type="scientific">Echinostoma caproni</name>
    <dbReference type="NCBI Taxonomy" id="27848"/>
    <lineage>
        <taxon>Eukaryota</taxon>
        <taxon>Metazoa</taxon>
        <taxon>Spiralia</taxon>
        <taxon>Lophotrochozoa</taxon>
        <taxon>Platyhelminthes</taxon>
        <taxon>Trematoda</taxon>
        <taxon>Digenea</taxon>
        <taxon>Plagiorchiida</taxon>
        <taxon>Echinostomata</taxon>
        <taxon>Echinostomatoidea</taxon>
        <taxon>Echinostomatidae</taxon>
        <taxon>Echinostoma</taxon>
    </lineage>
</organism>
<evidence type="ECO:0000313" key="3">
    <source>
        <dbReference type="WBParaSite" id="ECPE_0000109801-mRNA-1"/>
    </source>
</evidence>
<evidence type="ECO:0000313" key="2">
    <source>
        <dbReference type="Proteomes" id="UP000272942"/>
    </source>
</evidence>
<reference evidence="3" key="1">
    <citation type="submission" date="2016-06" db="UniProtKB">
        <authorList>
            <consortium name="WormBaseParasite"/>
        </authorList>
    </citation>
    <scope>IDENTIFICATION</scope>
</reference>
<evidence type="ECO:0000313" key="1">
    <source>
        <dbReference type="EMBL" id="VDP33227.1"/>
    </source>
</evidence>